<evidence type="ECO:0000259" key="8">
    <source>
        <dbReference type="Pfam" id="PF05193"/>
    </source>
</evidence>
<proteinExistence type="inferred from homology"/>
<keyword evidence="4" id="KW-0482">Metalloprotease</keyword>
<dbReference type="SUPFAM" id="SSF63411">
    <property type="entry name" value="LuxS/MPP-like metallohydrolase"/>
    <property type="match status" value="2"/>
</dbReference>
<feature type="domain" description="Peptidase M16 C-terminal" evidence="8">
    <location>
        <begin position="167"/>
        <end position="335"/>
    </location>
</feature>
<name>A0A8J3HNN7_9RICK</name>
<dbReference type="Pfam" id="PF00675">
    <property type="entry name" value="Peptidase_M16"/>
    <property type="match status" value="1"/>
</dbReference>
<organism evidence="9 10">
    <name type="scientific">Candidatus Mesenet longicola</name>
    <dbReference type="NCBI Taxonomy" id="1892558"/>
    <lineage>
        <taxon>Bacteria</taxon>
        <taxon>Pseudomonadati</taxon>
        <taxon>Pseudomonadota</taxon>
        <taxon>Alphaproteobacteria</taxon>
        <taxon>Rickettsiales</taxon>
        <taxon>Anaplasmataceae</taxon>
        <taxon>Candidatus Mesenet</taxon>
    </lineage>
</organism>
<dbReference type="InterPro" id="IPR050361">
    <property type="entry name" value="MPP/UQCRC_Complex"/>
</dbReference>
<keyword evidence="10" id="KW-1185">Reference proteome</keyword>
<dbReference type="GO" id="GO:0004222">
    <property type="term" value="F:metalloendopeptidase activity"/>
    <property type="evidence" value="ECO:0007669"/>
    <property type="project" value="InterPro"/>
</dbReference>
<evidence type="ECO:0000256" key="2">
    <source>
        <dbReference type="ARBA" id="ARBA00007261"/>
    </source>
</evidence>
<comment type="cofactor">
    <cofactor evidence="1">
        <name>Zn(2+)</name>
        <dbReference type="ChEBI" id="CHEBI:29105"/>
    </cofactor>
</comment>
<dbReference type="InterPro" id="IPR007863">
    <property type="entry name" value="Peptidase_M16_C"/>
</dbReference>
<evidence type="ECO:0000256" key="1">
    <source>
        <dbReference type="ARBA" id="ARBA00001947"/>
    </source>
</evidence>
<dbReference type="FunFam" id="3.30.830.10:FF:000008">
    <property type="entry name" value="Mitochondrial-processing peptidase subunit beta"/>
    <property type="match status" value="1"/>
</dbReference>
<dbReference type="Proteomes" id="UP000637906">
    <property type="component" value="Unassembled WGS sequence"/>
</dbReference>
<evidence type="ECO:0000256" key="3">
    <source>
        <dbReference type="ARBA" id="ARBA00022670"/>
    </source>
</evidence>
<feature type="domain" description="Peptidase M16 N-terminal" evidence="7">
    <location>
        <begin position="15"/>
        <end position="159"/>
    </location>
</feature>
<dbReference type="GO" id="GO:0046872">
    <property type="term" value="F:metal ion binding"/>
    <property type="evidence" value="ECO:0007669"/>
    <property type="project" value="InterPro"/>
</dbReference>
<dbReference type="InterPro" id="IPR011249">
    <property type="entry name" value="Metalloenz_LuxS/M16"/>
</dbReference>
<evidence type="ECO:0000313" key="10">
    <source>
        <dbReference type="Proteomes" id="UP000637906"/>
    </source>
</evidence>
<comment type="caution">
    <text evidence="9">The sequence shown here is derived from an EMBL/GenBank/DDBJ whole genome shotgun (WGS) entry which is preliminary data.</text>
</comment>
<protein>
    <submittedName>
        <fullName evidence="9">Peptidase M16</fullName>
    </submittedName>
</protein>
<evidence type="ECO:0000256" key="5">
    <source>
        <dbReference type="RuleBase" id="RU004447"/>
    </source>
</evidence>
<evidence type="ECO:0000256" key="6">
    <source>
        <dbReference type="SAM" id="Coils"/>
    </source>
</evidence>
<dbReference type="PANTHER" id="PTHR11851">
    <property type="entry name" value="METALLOPROTEASE"/>
    <property type="match status" value="1"/>
</dbReference>
<evidence type="ECO:0000259" key="7">
    <source>
        <dbReference type="Pfam" id="PF00675"/>
    </source>
</evidence>
<dbReference type="Pfam" id="PF05193">
    <property type="entry name" value="Peptidase_M16_C"/>
    <property type="match status" value="1"/>
</dbReference>
<sequence>MLPKITTLENNLRIVTDFLPSVESVVLSLWVNVGSRFEDEKNKGISHFLEHMAFKGTKARTALEIAKAFDDIGGNCNAHTGRENTVYYAKVLKNDVKVAIDILTDIIMNSTFPEDEIEREKGVVLQEIYRTNDSPSDIISDKYMETAYSRQSFGHSILGSPETVKAFSREDLFNYTQEYYYSDNMIFAVSGNISHDEVVSLAGPILAKIKGKERCELHKPNYTGGEYLEVRDLEQVNILIGFPSISYYDDKYYTMLVLDSILGNGMSSRLFQEVREKQGLAYDVGSYHSTYRDTGIFSIYAGTDSNNLPKLLSTIAKELKKLLNDLKEEEITRAHAKIKSGILMSRESNYTRADVLGHCYSYHNRYLSAEEILDKIFSIGIKEVKENLEFLLSQHEKLTVAAIGKLDKMPSYDKLVASFKLAN</sequence>
<dbReference type="AlphaFoldDB" id="A0A8J3HNN7"/>
<dbReference type="InterPro" id="IPR001431">
    <property type="entry name" value="Pept_M16_Zn_BS"/>
</dbReference>
<feature type="coiled-coil region" evidence="6">
    <location>
        <begin position="312"/>
        <end position="339"/>
    </location>
</feature>
<dbReference type="Gene3D" id="3.30.830.10">
    <property type="entry name" value="Metalloenzyme, LuxS/M16 peptidase-like"/>
    <property type="match status" value="2"/>
</dbReference>
<dbReference type="PANTHER" id="PTHR11851:SF49">
    <property type="entry name" value="MITOCHONDRIAL-PROCESSING PEPTIDASE SUBUNIT ALPHA"/>
    <property type="match status" value="1"/>
</dbReference>
<comment type="similarity">
    <text evidence="2 5">Belongs to the peptidase M16 family.</text>
</comment>
<evidence type="ECO:0000313" key="9">
    <source>
        <dbReference type="EMBL" id="GHM59214.1"/>
    </source>
</evidence>
<accession>A0A8J3HNN7</accession>
<keyword evidence="6" id="KW-0175">Coiled coil</keyword>
<reference evidence="9 10" key="1">
    <citation type="journal article" date="2021" name="Microb. Ecol.">
        <title>Candidatus Mesenet longicola: Novel Endosymbionts of Brontispa longissima that Induce Cytoplasmic Incompatibility.</title>
        <authorList>
            <person name="Takano S."/>
            <person name="Gotoh Y."/>
            <person name="Hayashi T."/>
        </authorList>
    </citation>
    <scope>NUCLEOTIDE SEQUENCE [LARGE SCALE GENOMIC DNA]</scope>
    <source>
        <strain evidence="9">L5</strain>
    </source>
</reference>
<dbReference type="PROSITE" id="PS00143">
    <property type="entry name" value="INSULINASE"/>
    <property type="match status" value="1"/>
</dbReference>
<gene>
    <name evidence="9" type="ORF">sL5_02070</name>
</gene>
<keyword evidence="4" id="KW-0378">Hydrolase</keyword>
<dbReference type="InterPro" id="IPR011765">
    <property type="entry name" value="Pept_M16_N"/>
</dbReference>
<evidence type="ECO:0000256" key="4">
    <source>
        <dbReference type="ARBA" id="ARBA00023049"/>
    </source>
</evidence>
<dbReference type="EMBL" id="BNGU01000005">
    <property type="protein sequence ID" value="GHM59214.1"/>
    <property type="molecule type" value="Genomic_DNA"/>
</dbReference>
<dbReference type="GO" id="GO:0006508">
    <property type="term" value="P:proteolysis"/>
    <property type="evidence" value="ECO:0007669"/>
    <property type="project" value="UniProtKB-KW"/>
</dbReference>
<keyword evidence="3" id="KW-0645">Protease</keyword>